<evidence type="ECO:0000313" key="2">
    <source>
        <dbReference type="Proteomes" id="UP000253303"/>
    </source>
</evidence>
<name>A0A366LQG0_9ACTN</name>
<dbReference type="AlphaFoldDB" id="A0A366LQG0"/>
<reference evidence="1 2" key="1">
    <citation type="submission" date="2018-06" db="EMBL/GenBank/DDBJ databases">
        <title>Sphaerisporangium craniellae sp. nov., isolated from a marine sponge in the South China Sea.</title>
        <authorList>
            <person name="Li L."/>
        </authorList>
    </citation>
    <scope>NUCLEOTIDE SEQUENCE [LARGE SCALE GENOMIC DNA]</scope>
    <source>
        <strain evidence="1 2">LHW63015</strain>
    </source>
</reference>
<dbReference type="Proteomes" id="UP000253303">
    <property type="component" value="Unassembled WGS sequence"/>
</dbReference>
<comment type="caution">
    <text evidence="1">The sequence shown here is derived from an EMBL/GenBank/DDBJ whole genome shotgun (WGS) entry which is preliminary data.</text>
</comment>
<keyword evidence="2" id="KW-1185">Reference proteome</keyword>
<organism evidence="1 2">
    <name type="scientific">Spongiactinospora rosea</name>
    <dbReference type="NCBI Taxonomy" id="2248750"/>
    <lineage>
        <taxon>Bacteria</taxon>
        <taxon>Bacillati</taxon>
        <taxon>Actinomycetota</taxon>
        <taxon>Actinomycetes</taxon>
        <taxon>Streptosporangiales</taxon>
        <taxon>Streptosporangiaceae</taxon>
        <taxon>Spongiactinospora</taxon>
    </lineage>
</organism>
<protein>
    <submittedName>
        <fullName evidence="1">Uncharacterized protein</fullName>
    </submittedName>
</protein>
<sequence length="131" mass="13049">MGRAGATALLWWAAPVPGCNATVVNRPVSGSTRQVGLVAVLPLPVTLVNVVDLGVDGGDDSIWCGVAGDAPSAVGAVRAVLGFDVLSGDQRRQADGVLGCLVQVLAVQAVQQGEHVGDQPAGQGVLASLSS</sequence>
<dbReference type="EMBL" id="QMEY01000021">
    <property type="protein sequence ID" value="RBQ15773.1"/>
    <property type="molecule type" value="Genomic_DNA"/>
</dbReference>
<accession>A0A366LQG0</accession>
<proteinExistence type="predicted"/>
<evidence type="ECO:0000313" key="1">
    <source>
        <dbReference type="EMBL" id="RBQ15773.1"/>
    </source>
</evidence>
<gene>
    <name evidence="1" type="ORF">DP939_34415</name>
</gene>